<reference evidence="2" key="1">
    <citation type="submission" date="2017-10" db="EMBL/GenBank/DDBJ databases">
        <title>Rapid genome shrinkage in a self-fertile nematode reveals novel sperm competition proteins.</title>
        <authorList>
            <person name="Yin D."/>
            <person name="Schwarz E.M."/>
            <person name="Thomas C.G."/>
            <person name="Felde R.L."/>
            <person name="Korf I.F."/>
            <person name="Cutter A.D."/>
            <person name="Schartner C.M."/>
            <person name="Ralston E.J."/>
            <person name="Meyer B.J."/>
            <person name="Haag E.S."/>
        </authorList>
    </citation>
    <scope>NUCLEOTIDE SEQUENCE [LARGE SCALE GENOMIC DNA]</scope>
    <source>
        <strain evidence="2">JU1422</strain>
    </source>
</reference>
<evidence type="ECO:0000313" key="2">
    <source>
        <dbReference type="Proteomes" id="UP000230233"/>
    </source>
</evidence>
<comment type="caution">
    <text evidence="1">The sequence shown here is derived from an EMBL/GenBank/DDBJ whole genome shotgun (WGS) entry which is preliminary data.</text>
</comment>
<keyword evidence="2" id="KW-1185">Reference proteome</keyword>
<proteinExistence type="predicted"/>
<protein>
    <submittedName>
        <fullName evidence="1">Uncharacterized protein</fullName>
    </submittedName>
</protein>
<gene>
    <name evidence="1" type="ORF">B9Z55_026727</name>
</gene>
<name>A0A2G5SH03_9PELO</name>
<dbReference type="EMBL" id="PDUG01000007">
    <property type="protein sequence ID" value="PIC14395.1"/>
    <property type="molecule type" value="Genomic_DNA"/>
</dbReference>
<evidence type="ECO:0000313" key="1">
    <source>
        <dbReference type="EMBL" id="PIC14395.1"/>
    </source>
</evidence>
<accession>A0A2G5SH03</accession>
<sequence length="146" mass="16386">MNQLEYGERHEKLIQGTFDSYEDRCIDRNFTTELRNEQNIDNIIKIVLNPDNVKKYIGDVGSQKAACAYKKCEKTGVETLAIAVDINRLVDPINGSPGSACPKNRQPDVQMLCELKKKKSKYNRKIGVFQTGGKILDGIFGGFGKK</sequence>
<organism evidence="1 2">
    <name type="scientific">Caenorhabditis nigoni</name>
    <dbReference type="NCBI Taxonomy" id="1611254"/>
    <lineage>
        <taxon>Eukaryota</taxon>
        <taxon>Metazoa</taxon>
        <taxon>Ecdysozoa</taxon>
        <taxon>Nematoda</taxon>
        <taxon>Chromadorea</taxon>
        <taxon>Rhabditida</taxon>
        <taxon>Rhabditina</taxon>
        <taxon>Rhabditomorpha</taxon>
        <taxon>Rhabditoidea</taxon>
        <taxon>Rhabditidae</taxon>
        <taxon>Peloderinae</taxon>
        <taxon>Caenorhabditis</taxon>
    </lineage>
</organism>
<dbReference type="Proteomes" id="UP000230233">
    <property type="component" value="Unassembled WGS sequence"/>
</dbReference>
<dbReference type="AlphaFoldDB" id="A0A2G5SH03"/>